<sequence>MSRMRKLIRKVKQDCRQQQNGKFAGCLPALRQEGAYVRRGQLKDSIPMSVQDDWFDPVPPPDRATADLSPPINANQVAASSSSKNSHQFFILFRRQTHGFRH</sequence>
<protein>
    <submittedName>
        <fullName evidence="1">Uncharacterized protein</fullName>
    </submittedName>
</protein>
<evidence type="ECO:0000313" key="1">
    <source>
        <dbReference type="EMBL" id="PLW15372.1"/>
    </source>
</evidence>
<proteinExistence type="predicted"/>
<organism evidence="1 2">
    <name type="scientific">Puccinia coronata f. sp. avenae</name>
    <dbReference type="NCBI Taxonomy" id="200324"/>
    <lineage>
        <taxon>Eukaryota</taxon>
        <taxon>Fungi</taxon>
        <taxon>Dikarya</taxon>
        <taxon>Basidiomycota</taxon>
        <taxon>Pucciniomycotina</taxon>
        <taxon>Pucciniomycetes</taxon>
        <taxon>Pucciniales</taxon>
        <taxon>Pucciniaceae</taxon>
        <taxon>Puccinia</taxon>
    </lineage>
</organism>
<dbReference type="EMBL" id="PGCI01000799">
    <property type="protein sequence ID" value="PLW15372.1"/>
    <property type="molecule type" value="Genomic_DNA"/>
</dbReference>
<dbReference type="Proteomes" id="UP000235392">
    <property type="component" value="Unassembled WGS sequence"/>
</dbReference>
<comment type="caution">
    <text evidence="1">The sequence shown here is derived from an EMBL/GenBank/DDBJ whole genome shotgun (WGS) entry which is preliminary data.</text>
</comment>
<dbReference type="AlphaFoldDB" id="A0A2N5SQ45"/>
<evidence type="ECO:0000313" key="2">
    <source>
        <dbReference type="Proteomes" id="UP000235392"/>
    </source>
</evidence>
<accession>A0A2N5SQ45</accession>
<gene>
    <name evidence="1" type="ORF">PCASD_19977</name>
</gene>
<name>A0A2N5SQ45_9BASI</name>
<reference evidence="1 2" key="1">
    <citation type="submission" date="2017-11" db="EMBL/GenBank/DDBJ databases">
        <title>De novo assembly and phasing of dikaryotic genomes from two isolates of Puccinia coronata f. sp. avenae, the causal agent of oat crown rust.</title>
        <authorList>
            <person name="Miller M.E."/>
            <person name="Zhang Y."/>
            <person name="Omidvar V."/>
            <person name="Sperschneider J."/>
            <person name="Schwessinger B."/>
            <person name="Raley C."/>
            <person name="Palmer J.M."/>
            <person name="Garnica D."/>
            <person name="Upadhyaya N."/>
            <person name="Rathjen J."/>
            <person name="Taylor J.M."/>
            <person name="Park R.F."/>
            <person name="Dodds P.N."/>
            <person name="Hirsch C.D."/>
            <person name="Kianian S.F."/>
            <person name="Figueroa M."/>
        </authorList>
    </citation>
    <scope>NUCLEOTIDE SEQUENCE [LARGE SCALE GENOMIC DNA]</scope>
    <source>
        <strain evidence="1">12SD80</strain>
    </source>
</reference>